<evidence type="ECO:0000313" key="8">
    <source>
        <dbReference type="Proteomes" id="UP000829196"/>
    </source>
</evidence>
<comment type="caution">
    <text evidence="7">The sequence shown here is derived from an EMBL/GenBank/DDBJ whole genome shotgun (WGS) entry which is preliminary data.</text>
</comment>
<dbReference type="Pfam" id="PF00854">
    <property type="entry name" value="PTR2"/>
    <property type="match status" value="3"/>
</dbReference>
<dbReference type="Gene3D" id="1.20.1250.20">
    <property type="entry name" value="MFS general substrate transporter like domains"/>
    <property type="match status" value="2"/>
</dbReference>
<evidence type="ECO:0000256" key="5">
    <source>
        <dbReference type="ARBA" id="ARBA00023136"/>
    </source>
</evidence>
<comment type="similarity">
    <text evidence="2">Belongs to the major facilitator superfamily. Proton-dependent oligopeptide transporter (POT/PTR) (TC 2.A.17) family.</text>
</comment>
<keyword evidence="3 6" id="KW-0812">Transmembrane</keyword>
<evidence type="ECO:0000256" key="2">
    <source>
        <dbReference type="ARBA" id="ARBA00005982"/>
    </source>
</evidence>
<feature type="transmembrane region" description="Helical" evidence="6">
    <location>
        <begin position="182"/>
        <end position="203"/>
    </location>
</feature>
<dbReference type="PANTHER" id="PTHR11654">
    <property type="entry name" value="OLIGOPEPTIDE TRANSPORTER-RELATED"/>
    <property type="match status" value="1"/>
</dbReference>
<feature type="transmembrane region" description="Helical" evidence="6">
    <location>
        <begin position="215"/>
        <end position="236"/>
    </location>
</feature>
<feature type="transmembrane region" description="Helical" evidence="6">
    <location>
        <begin position="21"/>
        <end position="41"/>
    </location>
</feature>
<evidence type="ECO:0000256" key="3">
    <source>
        <dbReference type="ARBA" id="ARBA00022692"/>
    </source>
</evidence>
<feature type="transmembrane region" description="Helical" evidence="6">
    <location>
        <begin position="621"/>
        <end position="642"/>
    </location>
</feature>
<dbReference type="InterPro" id="IPR000109">
    <property type="entry name" value="POT_fam"/>
</dbReference>
<dbReference type="EMBL" id="JAGYWB010000017">
    <property type="protein sequence ID" value="KAI0494230.1"/>
    <property type="molecule type" value="Genomic_DNA"/>
</dbReference>
<organism evidence="7 8">
    <name type="scientific">Dendrobium nobile</name>
    <name type="common">Orchid</name>
    <dbReference type="NCBI Taxonomy" id="94219"/>
    <lineage>
        <taxon>Eukaryota</taxon>
        <taxon>Viridiplantae</taxon>
        <taxon>Streptophyta</taxon>
        <taxon>Embryophyta</taxon>
        <taxon>Tracheophyta</taxon>
        <taxon>Spermatophyta</taxon>
        <taxon>Magnoliopsida</taxon>
        <taxon>Liliopsida</taxon>
        <taxon>Asparagales</taxon>
        <taxon>Orchidaceae</taxon>
        <taxon>Epidendroideae</taxon>
        <taxon>Malaxideae</taxon>
        <taxon>Dendrobiinae</taxon>
        <taxon>Dendrobium</taxon>
    </lineage>
</organism>
<protein>
    <submittedName>
        <fullName evidence="7">Uncharacterized protein</fullName>
    </submittedName>
</protein>
<dbReference type="FunFam" id="1.20.1250.20:FF:000331">
    <property type="entry name" value="Protein NRT1/ PTR FAMILY 4.2"/>
    <property type="match status" value="1"/>
</dbReference>
<dbReference type="AlphaFoldDB" id="A0A8T3ADJ9"/>
<feature type="transmembrane region" description="Helical" evidence="6">
    <location>
        <begin position="313"/>
        <end position="335"/>
    </location>
</feature>
<feature type="transmembrane region" description="Helical" evidence="6">
    <location>
        <begin position="281"/>
        <end position="301"/>
    </location>
</feature>
<feature type="transmembrane region" description="Helical" evidence="6">
    <location>
        <begin position="94"/>
        <end position="113"/>
    </location>
</feature>
<keyword evidence="4 6" id="KW-1133">Transmembrane helix</keyword>
<dbReference type="FunFam" id="1.20.1250.20:FF:000204">
    <property type="entry name" value="Peptide transporter PTR2"/>
    <property type="match status" value="1"/>
</dbReference>
<proteinExistence type="inferred from homology"/>
<gene>
    <name evidence="7" type="ORF">KFK09_024362</name>
</gene>
<evidence type="ECO:0000256" key="1">
    <source>
        <dbReference type="ARBA" id="ARBA00004141"/>
    </source>
</evidence>
<feature type="transmembrane region" description="Helical" evidence="6">
    <location>
        <begin position="810"/>
        <end position="827"/>
    </location>
</feature>
<accession>A0A8T3ADJ9</accession>
<dbReference type="Proteomes" id="UP000829196">
    <property type="component" value="Unassembled WGS sequence"/>
</dbReference>
<feature type="transmembrane region" description="Helical" evidence="6">
    <location>
        <begin position="725"/>
        <end position="749"/>
    </location>
</feature>
<sequence length="971" mass="108392">MENQAFTDWKGKPINKTKHGGAKATYFIHFLVLATNIVYIPNQLNLLNYLHDRMHADIASSSTMVTNFIGATCAFALLGGFLSDSYISRFKTMLIFGPIEFLGLALLALQAHLPSLQPPKCDTVNEWNSCKKMSNLNASILYLSLYTAALGEGCLRSSMASFGGDQFDENDPIESQQKSSFFNWYTFDISLGGSIGLIFIVWIENNKGWDYGFGASALVILFGLVSVASGFSFYRIHRPRGSPLTRLLHVRKKSTIVFFSWSLSTVSQVEETKIIIRMLPIFLSSLSCYICAPLLVIFTVQQGNTMNTKLGKIHISPASLVIIPLTFQIIFLVLYDSLFVPFARKFTGYKTGITQLQRISIGIISMSLGMCVAALVERKRKRVAELNGLIDSSTEVPISVFWLVPQLFFIGVSDVTSFVGLLEFFVEEASMGMKSMGTAIFYCLIGLSSLLGTFVIEVVNKATRNGEEGMGWLDGNNLNKSHLDNFYWLLFVIECMGLINYLYWAKKYGLASLALQAHLPSLQPPKCDTVNEWNSCKKMSNLDASILYLSLYTVALGEGCLRSSMASFGGDQFDENDPIESQQKSSFFNWYTFDISLGGLLGLIFIVWIENNKGWDYGFGVSGLVILFGLVSVASGFSFYRIQRPRGSPLTRLLQVIVAAFKKRKLGLSENTNDLHQLDIKEETFGMEVLSHTSGLEFLDKAAISHGSTRAWSLSTVSQVEETKIIIRMLPIFLSSLSCYLCVPLLLTFTVQQGNTMNTKLGKIHFSPASLMIIPQTFQIIFLVLYDTLFVPFARKFTGYRNGITQLQRISVGFISISFAMCVAALVERKRKRVAELNGLIESSTEVPISVFWLGAQLFFIGISDVTSFVGLLEFFVEEASMGMKSMGTAIFYCLIGLSSLLATFVVEVVNKATRNGEEGMGWLDGNNLNKSHLDNFYWLLSIIGFMGLINYLYWAKKYVYRHNLRIQSLN</sequence>
<keyword evidence="8" id="KW-1185">Reference proteome</keyword>
<keyword evidence="5 6" id="KW-0472">Membrane</keyword>
<evidence type="ECO:0000256" key="4">
    <source>
        <dbReference type="ARBA" id="ARBA00022989"/>
    </source>
</evidence>
<feature type="transmembrane region" description="Helical" evidence="6">
    <location>
        <begin position="438"/>
        <end position="456"/>
    </location>
</feature>
<dbReference type="SMR" id="A0A8T3ADJ9"/>
<evidence type="ECO:0000313" key="7">
    <source>
        <dbReference type="EMBL" id="KAI0494230.1"/>
    </source>
</evidence>
<feature type="transmembrane region" description="Helical" evidence="6">
    <location>
        <begin position="847"/>
        <end position="877"/>
    </location>
</feature>
<feature type="transmembrane region" description="Helical" evidence="6">
    <location>
        <begin position="61"/>
        <end position="82"/>
    </location>
</feature>
<dbReference type="SUPFAM" id="SSF103473">
    <property type="entry name" value="MFS general substrate transporter"/>
    <property type="match status" value="2"/>
</dbReference>
<dbReference type="OrthoDB" id="8904098at2759"/>
<comment type="subcellular location">
    <subcellularLocation>
        <location evidence="1">Membrane</location>
        <topology evidence="1">Multi-pass membrane protein</topology>
    </subcellularLocation>
</comment>
<evidence type="ECO:0000256" key="6">
    <source>
        <dbReference type="SAM" id="Phobius"/>
    </source>
</evidence>
<dbReference type="GO" id="GO:0016020">
    <property type="term" value="C:membrane"/>
    <property type="evidence" value="ECO:0007669"/>
    <property type="project" value="UniProtKB-SubCell"/>
</dbReference>
<dbReference type="GO" id="GO:0022857">
    <property type="term" value="F:transmembrane transporter activity"/>
    <property type="evidence" value="ECO:0007669"/>
    <property type="project" value="InterPro"/>
</dbReference>
<name>A0A8T3ADJ9_DENNO</name>
<feature type="transmembrane region" description="Helical" evidence="6">
    <location>
        <begin position="937"/>
        <end position="956"/>
    </location>
</feature>
<reference evidence="7" key="1">
    <citation type="journal article" date="2022" name="Front. Genet.">
        <title>Chromosome-Scale Assembly of the Dendrobium nobile Genome Provides Insights Into the Molecular Mechanism of the Biosynthesis of the Medicinal Active Ingredient of Dendrobium.</title>
        <authorList>
            <person name="Xu Q."/>
            <person name="Niu S.-C."/>
            <person name="Li K.-L."/>
            <person name="Zheng P.-J."/>
            <person name="Zhang X.-J."/>
            <person name="Jia Y."/>
            <person name="Liu Y."/>
            <person name="Niu Y.-X."/>
            <person name="Yu L.-H."/>
            <person name="Chen D.-F."/>
            <person name="Zhang G.-Q."/>
        </authorList>
    </citation>
    <scope>NUCLEOTIDE SEQUENCE</scope>
    <source>
        <tissue evidence="7">Leaf</tissue>
    </source>
</reference>
<feature type="transmembrane region" description="Helical" evidence="6">
    <location>
        <begin position="396"/>
        <end position="426"/>
    </location>
</feature>
<feature type="transmembrane region" description="Helical" evidence="6">
    <location>
        <begin position="588"/>
        <end position="609"/>
    </location>
</feature>
<dbReference type="InterPro" id="IPR036259">
    <property type="entry name" value="MFS_trans_sf"/>
</dbReference>
<feature type="transmembrane region" description="Helical" evidence="6">
    <location>
        <begin position="889"/>
        <end position="907"/>
    </location>
</feature>
<feature type="transmembrane region" description="Helical" evidence="6">
    <location>
        <begin position="356"/>
        <end position="376"/>
    </location>
</feature>
<feature type="transmembrane region" description="Helical" evidence="6">
    <location>
        <begin position="769"/>
        <end position="789"/>
    </location>
</feature>
<feature type="transmembrane region" description="Helical" evidence="6">
    <location>
        <begin position="486"/>
        <end position="504"/>
    </location>
</feature>